<reference evidence="1" key="1">
    <citation type="submission" date="2014-11" db="EMBL/GenBank/DDBJ databases">
        <authorList>
            <person name="Amaro Gonzalez C."/>
        </authorList>
    </citation>
    <scope>NUCLEOTIDE SEQUENCE</scope>
</reference>
<sequence length="44" mass="4856">MDAGFNSTKLSPIRQDPVAILVSFSLRQPSRDGDINLLFLLLPV</sequence>
<protein>
    <submittedName>
        <fullName evidence="1">Uncharacterized protein</fullName>
    </submittedName>
</protein>
<name>A0A0E9S2U8_ANGAN</name>
<dbReference type="EMBL" id="GBXM01072853">
    <property type="protein sequence ID" value="JAH35724.1"/>
    <property type="molecule type" value="Transcribed_RNA"/>
</dbReference>
<proteinExistence type="predicted"/>
<organism evidence="1">
    <name type="scientific">Anguilla anguilla</name>
    <name type="common">European freshwater eel</name>
    <name type="synonym">Muraena anguilla</name>
    <dbReference type="NCBI Taxonomy" id="7936"/>
    <lineage>
        <taxon>Eukaryota</taxon>
        <taxon>Metazoa</taxon>
        <taxon>Chordata</taxon>
        <taxon>Craniata</taxon>
        <taxon>Vertebrata</taxon>
        <taxon>Euteleostomi</taxon>
        <taxon>Actinopterygii</taxon>
        <taxon>Neopterygii</taxon>
        <taxon>Teleostei</taxon>
        <taxon>Anguilliformes</taxon>
        <taxon>Anguillidae</taxon>
        <taxon>Anguilla</taxon>
    </lineage>
</organism>
<evidence type="ECO:0000313" key="1">
    <source>
        <dbReference type="EMBL" id="JAH35724.1"/>
    </source>
</evidence>
<dbReference type="AlphaFoldDB" id="A0A0E9S2U8"/>
<reference evidence="1" key="2">
    <citation type="journal article" date="2015" name="Fish Shellfish Immunol.">
        <title>Early steps in the European eel (Anguilla anguilla)-Vibrio vulnificus interaction in the gills: Role of the RtxA13 toxin.</title>
        <authorList>
            <person name="Callol A."/>
            <person name="Pajuelo D."/>
            <person name="Ebbesson L."/>
            <person name="Teles M."/>
            <person name="MacKenzie S."/>
            <person name="Amaro C."/>
        </authorList>
    </citation>
    <scope>NUCLEOTIDE SEQUENCE</scope>
</reference>
<accession>A0A0E9S2U8</accession>